<evidence type="ECO:0000256" key="2">
    <source>
        <dbReference type="ARBA" id="ARBA00023315"/>
    </source>
</evidence>
<comment type="caution">
    <text evidence="4">The sequence shown here is derived from an EMBL/GenBank/DDBJ whole genome shotgun (WGS) entry which is preliminary data.</text>
</comment>
<keyword evidence="5" id="KW-1185">Reference proteome</keyword>
<protein>
    <submittedName>
        <fullName evidence="4">Ribosomal protein S18 acetylase RimI-like enzyme</fullName>
    </submittedName>
</protein>
<dbReference type="AlphaFoldDB" id="A0A7W8D6R4"/>
<reference evidence="4 5" key="1">
    <citation type="submission" date="2020-08" db="EMBL/GenBank/DDBJ databases">
        <title>Genomic Encyclopedia of Type Strains, Phase IV (KMG-IV): sequencing the most valuable type-strain genomes for metagenomic binning, comparative biology and taxonomic classification.</title>
        <authorList>
            <person name="Goeker M."/>
        </authorList>
    </citation>
    <scope>NUCLEOTIDE SEQUENCE [LARGE SCALE GENOMIC DNA]</scope>
    <source>
        <strain evidence="4 5">DSM 24163</strain>
    </source>
</reference>
<dbReference type="PROSITE" id="PS51186">
    <property type="entry name" value="GNAT"/>
    <property type="match status" value="1"/>
</dbReference>
<dbReference type="SUPFAM" id="SSF55729">
    <property type="entry name" value="Acyl-CoA N-acyltransferases (Nat)"/>
    <property type="match status" value="1"/>
</dbReference>
<organism evidence="4 5">
    <name type="scientific">Chiayiivirga flava</name>
    <dbReference type="NCBI Taxonomy" id="659595"/>
    <lineage>
        <taxon>Bacteria</taxon>
        <taxon>Pseudomonadati</taxon>
        <taxon>Pseudomonadota</taxon>
        <taxon>Gammaproteobacteria</taxon>
        <taxon>Lysobacterales</taxon>
        <taxon>Lysobacteraceae</taxon>
        <taxon>Chiayiivirga</taxon>
    </lineage>
</organism>
<dbReference type="EMBL" id="JACHHP010000001">
    <property type="protein sequence ID" value="MBB5207303.1"/>
    <property type="molecule type" value="Genomic_DNA"/>
</dbReference>
<keyword evidence="1" id="KW-0808">Transferase</keyword>
<dbReference type="GO" id="GO:0005840">
    <property type="term" value="C:ribosome"/>
    <property type="evidence" value="ECO:0007669"/>
    <property type="project" value="UniProtKB-KW"/>
</dbReference>
<proteinExistence type="predicted"/>
<dbReference type="GO" id="GO:0008080">
    <property type="term" value="F:N-acetyltransferase activity"/>
    <property type="evidence" value="ECO:0007669"/>
    <property type="project" value="UniProtKB-ARBA"/>
</dbReference>
<dbReference type="PANTHER" id="PTHR10545">
    <property type="entry name" value="DIAMINE N-ACETYLTRANSFERASE"/>
    <property type="match status" value="1"/>
</dbReference>
<dbReference type="InterPro" id="IPR016181">
    <property type="entry name" value="Acyl_CoA_acyltransferase"/>
</dbReference>
<accession>A0A7W8D6R4</accession>
<sequence>MHIQAGDTELLVRAANADDDTFILGLIERFVDFELPKWRRRNVVTEGLRRELLRHLEEQPPGSFMFVAEDDTSGERIAFLHLQTVTDSFTGHQNCHVSDIAVARGRDGQGIGRALLAYAERFAKEHRCERVQLHVFPGNERARGFYEKAGYGIDVLRMVKPL</sequence>
<dbReference type="Proteomes" id="UP000521199">
    <property type="component" value="Unassembled WGS sequence"/>
</dbReference>
<evidence type="ECO:0000259" key="3">
    <source>
        <dbReference type="PROSITE" id="PS51186"/>
    </source>
</evidence>
<evidence type="ECO:0000256" key="1">
    <source>
        <dbReference type="ARBA" id="ARBA00022679"/>
    </source>
</evidence>
<feature type="domain" description="N-acetyltransferase" evidence="3">
    <location>
        <begin position="10"/>
        <end position="162"/>
    </location>
</feature>
<dbReference type="InterPro" id="IPR051016">
    <property type="entry name" value="Diverse_Substrate_AcTransf"/>
</dbReference>
<dbReference type="Gene3D" id="3.40.630.30">
    <property type="match status" value="1"/>
</dbReference>
<gene>
    <name evidence="4" type="ORF">HNQ52_000819</name>
</gene>
<evidence type="ECO:0000313" key="4">
    <source>
        <dbReference type="EMBL" id="MBB5207303.1"/>
    </source>
</evidence>
<dbReference type="CDD" id="cd04301">
    <property type="entry name" value="NAT_SF"/>
    <property type="match status" value="1"/>
</dbReference>
<dbReference type="RefSeq" id="WP_183959817.1">
    <property type="nucleotide sequence ID" value="NZ_JACHHP010000001.1"/>
</dbReference>
<name>A0A7W8D6R4_9GAMM</name>
<evidence type="ECO:0000313" key="5">
    <source>
        <dbReference type="Proteomes" id="UP000521199"/>
    </source>
</evidence>
<dbReference type="InterPro" id="IPR000182">
    <property type="entry name" value="GNAT_dom"/>
</dbReference>
<keyword evidence="2" id="KW-0012">Acyltransferase</keyword>
<keyword evidence="4" id="KW-0689">Ribosomal protein</keyword>
<keyword evidence="4" id="KW-0687">Ribonucleoprotein</keyword>
<dbReference type="PANTHER" id="PTHR10545:SF29">
    <property type="entry name" value="GH14572P-RELATED"/>
    <property type="match status" value="1"/>
</dbReference>
<dbReference type="Pfam" id="PF00583">
    <property type="entry name" value="Acetyltransf_1"/>
    <property type="match status" value="1"/>
</dbReference>